<evidence type="ECO:0000313" key="2">
    <source>
        <dbReference type="Proteomes" id="UP001153678"/>
    </source>
</evidence>
<proteinExistence type="predicted"/>
<accession>A0A9W4WWB3</accession>
<protein>
    <submittedName>
        <fullName evidence="1">6865_t:CDS:1</fullName>
    </submittedName>
</protein>
<dbReference type="EMBL" id="CAMKVN010003155">
    <property type="protein sequence ID" value="CAI2183880.1"/>
    <property type="molecule type" value="Genomic_DNA"/>
</dbReference>
<gene>
    <name evidence="1" type="ORF">FWILDA_LOCUS11300</name>
</gene>
<dbReference type="Proteomes" id="UP001153678">
    <property type="component" value="Unassembled WGS sequence"/>
</dbReference>
<name>A0A9W4WWB3_9GLOM</name>
<sequence length="163" mass="19606">MRRNPVSLEEITEKSDQIEQYLRNKLIVYNNAKSQKAFLYSIDTGMHTENKKICYDIISKYFGPPSANRWPDFLKIPEYLTGLQLDIPYYHYGFAIEVQGIQHEKYHEFFHRGDPKKFIEQQERDQLKKELCNENHIAVRYVWYYENPFKKIPEIIQELGLIP</sequence>
<organism evidence="1 2">
    <name type="scientific">Funneliformis geosporum</name>
    <dbReference type="NCBI Taxonomy" id="1117311"/>
    <lineage>
        <taxon>Eukaryota</taxon>
        <taxon>Fungi</taxon>
        <taxon>Fungi incertae sedis</taxon>
        <taxon>Mucoromycota</taxon>
        <taxon>Glomeromycotina</taxon>
        <taxon>Glomeromycetes</taxon>
        <taxon>Glomerales</taxon>
        <taxon>Glomeraceae</taxon>
        <taxon>Funneliformis</taxon>
    </lineage>
</organism>
<evidence type="ECO:0000313" key="1">
    <source>
        <dbReference type="EMBL" id="CAI2183880.1"/>
    </source>
</evidence>
<comment type="caution">
    <text evidence="1">The sequence shown here is derived from an EMBL/GenBank/DDBJ whole genome shotgun (WGS) entry which is preliminary data.</text>
</comment>
<keyword evidence="2" id="KW-1185">Reference proteome</keyword>
<reference evidence="1" key="1">
    <citation type="submission" date="2022-08" db="EMBL/GenBank/DDBJ databases">
        <authorList>
            <person name="Kallberg Y."/>
            <person name="Tangrot J."/>
            <person name="Rosling A."/>
        </authorList>
    </citation>
    <scope>NUCLEOTIDE SEQUENCE</scope>
    <source>
        <strain evidence="1">Wild A</strain>
    </source>
</reference>
<dbReference type="AlphaFoldDB" id="A0A9W4WWB3"/>
<dbReference type="Gene3D" id="3.40.960.10">
    <property type="entry name" value="VSR Endonuclease"/>
    <property type="match status" value="1"/>
</dbReference>